<evidence type="ECO:0000256" key="8">
    <source>
        <dbReference type="ARBA" id="ARBA00023209"/>
    </source>
</evidence>
<keyword evidence="2 10" id="KW-0444">Lipid biosynthesis</keyword>
<feature type="transmembrane region" description="Helical" evidence="10">
    <location>
        <begin position="7"/>
        <end position="29"/>
    </location>
</feature>
<dbReference type="GO" id="GO:0008654">
    <property type="term" value="P:phospholipid biosynthetic process"/>
    <property type="evidence" value="ECO:0007669"/>
    <property type="project" value="UniProtKB-UniRule"/>
</dbReference>
<keyword evidence="4 10" id="KW-0812">Transmembrane</keyword>
<dbReference type="Proteomes" id="UP000194139">
    <property type="component" value="Chromosome"/>
</dbReference>
<evidence type="ECO:0000313" key="11">
    <source>
        <dbReference type="EMBL" id="ARP88639.1"/>
    </source>
</evidence>
<comment type="pathway">
    <text evidence="10">Lipid metabolism; phospholipid metabolism.</text>
</comment>
<evidence type="ECO:0000256" key="2">
    <source>
        <dbReference type="ARBA" id="ARBA00022516"/>
    </source>
</evidence>
<evidence type="ECO:0000256" key="7">
    <source>
        <dbReference type="ARBA" id="ARBA00023136"/>
    </source>
</evidence>
<dbReference type="SMART" id="SM01207">
    <property type="entry name" value="G3P_acyltransf"/>
    <property type="match status" value="1"/>
</dbReference>
<dbReference type="GO" id="GO:0043772">
    <property type="term" value="F:acyl-phosphate glycerol-3-phosphate acyltransferase activity"/>
    <property type="evidence" value="ECO:0007669"/>
    <property type="project" value="UniProtKB-UniRule"/>
</dbReference>
<dbReference type="PANTHER" id="PTHR30309">
    <property type="entry name" value="INNER MEMBRANE PROTEIN YGIH"/>
    <property type="match status" value="1"/>
</dbReference>
<sequence>MQISHPVAFNIGLVVLSYLIGSVPFAVVVSRVMGLQDPRTYGSGNPGATNVLRSGSKAAAALTLLGDAAKGWFALWLVKTLSSPVGMTWNVMALSAIAVFLGHLFPVFLKFRGGKGVATALGILFAVSPWLALATVATWIIIAVFFRYSSLAALVAAVFAPLYYLFGGNIAWYTEIPLLAAITLISVLLILRHRANISRLLKGTESRIGEKKKA</sequence>
<dbReference type="GO" id="GO:0005886">
    <property type="term" value="C:plasma membrane"/>
    <property type="evidence" value="ECO:0007669"/>
    <property type="project" value="UniProtKB-SubCell"/>
</dbReference>
<evidence type="ECO:0000256" key="3">
    <source>
        <dbReference type="ARBA" id="ARBA00022679"/>
    </source>
</evidence>
<evidence type="ECO:0000256" key="5">
    <source>
        <dbReference type="ARBA" id="ARBA00022989"/>
    </source>
</evidence>
<dbReference type="EMBL" id="CP021109">
    <property type="protein sequence ID" value="ARP88639.1"/>
    <property type="molecule type" value="Genomic_DNA"/>
</dbReference>
<accession>A0A1W6Z6B1</accession>
<evidence type="ECO:0000256" key="4">
    <source>
        <dbReference type="ARBA" id="ARBA00022692"/>
    </source>
</evidence>
<proteinExistence type="inferred from homology"/>
<comment type="subunit">
    <text evidence="10">Probably interacts with PlsX.</text>
</comment>
<keyword evidence="3 10" id="KW-0808">Transferase</keyword>
<dbReference type="AlphaFoldDB" id="A0A1W6Z6B1"/>
<comment type="catalytic activity">
    <reaction evidence="10">
        <text>an acyl phosphate + sn-glycerol 3-phosphate = a 1-acyl-sn-glycero-3-phosphate + phosphate</text>
        <dbReference type="Rhea" id="RHEA:34075"/>
        <dbReference type="ChEBI" id="CHEBI:43474"/>
        <dbReference type="ChEBI" id="CHEBI:57597"/>
        <dbReference type="ChEBI" id="CHEBI:57970"/>
        <dbReference type="ChEBI" id="CHEBI:59918"/>
        <dbReference type="EC" id="2.3.1.275"/>
    </reaction>
</comment>
<comment type="subcellular location">
    <subcellularLocation>
        <location evidence="10">Cell membrane</location>
        <topology evidence="10">Multi-pass membrane protein</topology>
    </subcellularLocation>
</comment>
<keyword evidence="9 10" id="KW-1208">Phospholipid metabolism</keyword>
<keyword evidence="11" id="KW-0012">Acyltransferase</keyword>
<feature type="transmembrane region" description="Helical" evidence="10">
    <location>
        <begin position="121"/>
        <end position="141"/>
    </location>
</feature>
<evidence type="ECO:0000313" key="12">
    <source>
        <dbReference type="Proteomes" id="UP000194139"/>
    </source>
</evidence>
<dbReference type="EC" id="2.3.1.275" evidence="10"/>
<evidence type="ECO:0000256" key="9">
    <source>
        <dbReference type="ARBA" id="ARBA00023264"/>
    </source>
</evidence>
<keyword evidence="6 10" id="KW-0443">Lipid metabolism</keyword>
<comment type="function">
    <text evidence="10">Catalyzes the transfer of an acyl group from acyl-phosphate (acyl-PO(4)) to glycerol-3-phosphate (G3P) to form lysophosphatidic acid (LPA). This enzyme utilizes acyl-phosphate as fatty acyl donor, but not acyl-CoA or acyl-ACP.</text>
</comment>
<feature type="transmembrane region" description="Helical" evidence="10">
    <location>
        <begin position="172"/>
        <end position="191"/>
    </location>
</feature>
<feature type="transmembrane region" description="Helical" evidence="10">
    <location>
        <begin position="58"/>
        <end position="78"/>
    </location>
</feature>
<dbReference type="HAMAP" id="MF_01043">
    <property type="entry name" value="PlsY"/>
    <property type="match status" value="1"/>
</dbReference>
<evidence type="ECO:0000256" key="6">
    <source>
        <dbReference type="ARBA" id="ARBA00023098"/>
    </source>
</evidence>
<evidence type="ECO:0000256" key="10">
    <source>
        <dbReference type="HAMAP-Rule" id="MF_01043"/>
    </source>
</evidence>
<organism evidence="11 12">
    <name type="scientific">Bordetella genomosp. 9</name>
    <dbReference type="NCBI Taxonomy" id="1416803"/>
    <lineage>
        <taxon>Bacteria</taxon>
        <taxon>Pseudomonadati</taxon>
        <taxon>Pseudomonadota</taxon>
        <taxon>Betaproteobacteria</taxon>
        <taxon>Burkholderiales</taxon>
        <taxon>Alcaligenaceae</taxon>
        <taxon>Bordetella</taxon>
    </lineage>
</organism>
<name>A0A1W6Z6B1_9BORD</name>
<gene>
    <name evidence="10" type="primary">plsY</name>
    <name evidence="11" type="ORF">CAL13_09755</name>
</gene>
<keyword evidence="12" id="KW-1185">Reference proteome</keyword>
<dbReference type="InterPro" id="IPR003811">
    <property type="entry name" value="G3P_acylTferase_PlsY"/>
</dbReference>
<feature type="transmembrane region" description="Helical" evidence="10">
    <location>
        <begin position="90"/>
        <end position="109"/>
    </location>
</feature>
<feature type="transmembrane region" description="Helical" evidence="10">
    <location>
        <begin position="148"/>
        <end position="166"/>
    </location>
</feature>
<keyword evidence="1 10" id="KW-1003">Cell membrane</keyword>
<evidence type="ECO:0000256" key="1">
    <source>
        <dbReference type="ARBA" id="ARBA00022475"/>
    </source>
</evidence>
<protein>
    <recommendedName>
        <fullName evidence="10">Glycerol-3-phosphate acyltransferase</fullName>
    </recommendedName>
    <alternativeName>
        <fullName evidence="10">Acyl-PO4 G3P acyltransferase</fullName>
    </alternativeName>
    <alternativeName>
        <fullName evidence="10">Acyl-phosphate--glycerol-3-phosphate acyltransferase</fullName>
    </alternativeName>
    <alternativeName>
        <fullName evidence="10">G3P acyltransferase</fullName>
        <shortName evidence="10">GPAT</shortName>
        <ecNumber evidence="10">2.3.1.275</ecNumber>
    </alternativeName>
    <alternativeName>
        <fullName evidence="10">Lysophosphatidic acid synthase</fullName>
        <shortName evidence="10">LPA synthase</shortName>
    </alternativeName>
</protein>
<comment type="similarity">
    <text evidence="10">Belongs to the PlsY family.</text>
</comment>
<dbReference type="UniPathway" id="UPA00085"/>
<dbReference type="Pfam" id="PF02660">
    <property type="entry name" value="G3P_acyltransf"/>
    <property type="match status" value="1"/>
</dbReference>
<keyword evidence="8 10" id="KW-0594">Phospholipid biosynthesis</keyword>
<keyword evidence="7 10" id="KW-0472">Membrane</keyword>
<keyword evidence="5 10" id="KW-1133">Transmembrane helix</keyword>
<dbReference type="NCBIfam" id="TIGR00023">
    <property type="entry name" value="glycerol-3-phosphate 1-O-acyltransferase PlsY"/>
    <property type="match status" value="1"/>
</dbReference>
<reference evidence="11 12" key="1">
    <citation type="submission" date="2017-05" db="EMBL/GenBank/DDBJ databases">
        <title>Complete and WGS of Bordetella genogroups.</title>
        <authorList>
            <person name="Spilker T."/>
            <person name="LiPuma J."/>
        </authorList>
    </citation>
    <scope>NUCLEOTIDE SEQUENCE [LARGE SCALE GENOMIC DNA]</scope>
    <source>
        <strain evidence="11 12">AU17164</strain>
    </source>
</reference>
<dbReference type="PANTHER" id="PTHR30309:SF0">
    <property type="entry name" value="GLYCEROL-3-PHOSPHATE ACYLTRANSFERASE-RELATED"/>
    <property type="match status" value="1"/>
</dbReference>